<keyword evidence="7 9" id="KW-0560">Oxidoreductase</keyword>
<feature type="binding site" evidence="13">
    <location>
        <begin position="75"/>
        <end position="77"/>
    </location>
    <ligand>
        <name>NADP(+)</name>
        <dbReference type="ChEBI" id="CHEBI:58349"/>
    </ligand>
</feature>
<evidence type="ECO:0000256" key="9">
    <source>
        <dbReference type="PIRNR" id="PIRNR000108"/>
    </source>
</evidence>
<feature type="site" description="Critical for catalysis" evidence="10">
    <location>
        <position position="139"/>
    </location>
</feature>
<feature type="domain" description="Isopropylmalate dehydrogenase-like" evidence="14">
    <location>
        <begin position="9"/>
        <end position="394"/>
    </location>
</feature>
<evidence type="ECO:0000256" key="8">
    <source>
        <dbReference type="ARBA" id="ARBA00023211"/>
    </source>
</evidence>
<evidence type="ECO:0000256" key="6">
    <source>
        <dbReference type="ARBA" id="ARBA00022857"/>
    </source>
</evidence>
<feature type="binding site" evidence="11">
    <location>
        <begin position="94"/>
        <end position="100"/>
    </location>
    <ligand>
        <name>D-threo-isocitrate</name>
        <dbReference type="ChEBI" id="CHEBI:15562"/>
    </ligand>
</feature>
<organism evidence="15 16">
    <name type="scientific">Rhodovulum adriaticum</name>
    <name type="common">Rhodopseudomonas adriatica</name>
    <dbReference type="NCBI Taxonomy" id="35804"/>
    <lineage>
        <taxon>Bacteria</taxon>
        <taxon>Pseudomonadati</taxon>
        <taxon>Pseudomonadota</taxon>
        <taxon>Alphaproteobacteria</taxon>
        <taxon>Rhodobacterales</taxon>
        <taxon>Paracoccaceae</taxon>
        <taxon>Rhodovulum</taxon>
    </lineage>
</organism>
<dbReference type="RefSeq" id="WP_132601916.1">
    <property type="nucleotide sequence ID" value="NZ_NRRP01000002.1"/>
</dbReference>
<dbReference type="Pfam" id="PF00180">
    <property type="entry name" value="Iso_dh"/>
    <property type="match status" value="1"/>
</dbReference>
<feature type="binding site" evidence="11">
    <location>
        <position position="109"/>
    </location>
    <ligand>
        <name>D-threo-isocitrate</name>
        <dbReference type="ChEBI" id="CHEBI:15562"/>
    </ligand>
</feature>
<proteinExistence type="inferred from homology"/>
<comment type="cofactor">
    <cofactor evidence="9 12">
        <name>Mg(2+)</name>
        <dbReference type="ChEBI" id="CHEBI:18420"/>
    </cofactor>
    <cofactor evidence="9 12">
        <name>Mn(2+)</name>
        <dbReference type="ChEBI" id="CHEBI:29035"/>
    </cofactor>
    <text evidence="9 12">Binds 1 Mg(2+) or Mn(2+) ion per subunit.</text>
</comment>
<evidence type="ECO:0000256" key="12">
    <source>
        <dbReference type="PIRSR" id="PIRSR000108-3"/>
    </source>
</evidence>
<dbReference type="GO" id="GO:0006102">
    <property type="term" value="P:isocitrate metabolic process"/>
    <property type="evidence" value="ECO:0007669"/>
    <property type="project" value="UniProtKB-UniRule"/>
</dbReference>
<feature type="binding site" evidence="13">
    <location>
        <position position="82"/>
    </location>
    <ligand>
        <name>NADP(+)</name>
        <dbReference type="ChEBI" id="CHEBI:58349"/>
    </ligand>
</feature>
<evidence type="ECO:0000313" key="15">
    <source>
        <dbReference type="EMBL" id="TCP23071.1"/>
    </source>
</evidence>
<dbReference type="NCBIfam" id="TIGR00127">
    <property type="entry name" value="nadp_idh_euk"/>
    <property type="match status" value="1"/>
</dbReference>
<keyword evidence="5 9" id="KW-0460">Magnesium</keyword>
<evidence type="ECO:0000256" key="2">
    <source>
        <dbReference type="ARBA" id="ARBA00007769"/>
    </source>
</evidence>
<evidence type="ECO:0000256" key="10">
    <source>
        <dbReference type="PIRSR" id="PIRSR000108-1"/>
    </source>
</evidence>
<dbReference type="PIRSF" id="PIRSF000108">
    <property type="entry name" value="IDH_NADP"/>
    <property type="match status" value="1"/>
</dbReference>
<reference evidence="15 16" key="1">
    <citation type="submission" date="2019-03" db="EMBL/GenBank/DDBJ databases">
        <title>Genomic Encyclopedia of Type Strains, Phase IV (KMG-IV): sequencing the most valuable type-strain genomes for metagenomic binning, comparative biology and taxonomic classification.</title>
        <authorList>
            <person name="Goeker M."/>
        </authorList>
    </citation>
    <scope>NUCLEOTIDE SEQUENCE [LARGE SCALE GENOMIC DNA]</scope>
    <source>
        <strain evidence="15 16">DSM 2781</strain>
    </source>
</reference>
<feature type="binding site" evidence="13">
    <location>
        <begin position="308"/>
        <end position="313"/>
    </location>
    <ligand>
        <name>NADP(+)</name>
        <dbReference type="ChEBI" id="CHEBI:58349"/>
    </ligand>
</feature>
<dbReference type="InterPro" id="IPR024084">
    <property type="entry name" value="IsoPropMal-DH-like_dom"/>
</dbReference>
<feature type="binding site" evidence="13">
    <location>
        <position position="258"/>
    </location>
    <ligand>
        <name>NADP(+)</name>
        <dbReference type="ChEBI" id="CHEBI:58349"/>
    </ligand>
</feature>
<dbReference type="EC" id="1.1.1.42" evidence="9"/>
<dbReference type="Gene3D" id="3.40.718.10">
    <property type="entry name" value="Isopropylmalate Dehydrogenase"/>
    <property type="match status" value="1"/>
</dbReference>
<sequence length="404" mass="45187">MSKIKVENPVVELDGDEMTRIIWDFIKKKLILPYLDVDLLYYDLGIEERDRTDDQITVDAAEKIKEVGVGVKCATITPDEARVEEFGLKKMWRSPNGTIRNILGGVVFRAPIICNNVPRLVPGWTKPIVIGRHAFGDQYRATDMKFPGPGTLSMKFVGEDGTVIEEEVFKAPSSGIYMGMYNLDESIKDFARASMNYALSMGWPLYLSTKNTILKQYDGQFMLLFQQVFDEEFADKFKEAGITYEHRLIDDMVACAMKWNGGFVWACKNYDGDVQSDTVAQGFGSLGLMTSQLMTPDGKIVESEAAHGTVTRHYRQHQKGEATSTNSIASIFAWTGGLKHRAKLDGNDQLKHFAETLEKVVVETVESGSMTKDLALLVGPDQKWLTTMGFLEKVDENLNKALGA</sequence>
<dbReference type="AlphaFoldDB" id="A0A4R2NNI6"/>
<dbReference type="OrthoDB" id="9765655at2"/>
<dbReference type="PANTHER" id="PTHR11822">
    <property type="entry name" value="NADP-SPECIFIC ISOCITRATE DEHYDROGENASE"/>
    <property type="match status" value="1"/>
</dbReference>
<comment type="similarity">
    <text evidence="2 9">Belongs to the isocitrate and isopropylmalate dehydrogenases family.</text>
</comment>
<accession>A0A4R2NNI6</accession>
<keyword evidence="16" id="KW-1185">Reference proteome</keyword>
<evidence type="ECO:0000256" key="1">
    <source>
        <dbReference type="ARBA" id="ARBA00001936"/>
    </source>
</evidence>
<dbReference type="Proteomes" id="UP000295733">
    <property type="component" value="Unassembled WGS sequence"/>
</dbReference>
<dbReference type="PROSITE" id="PS00470">
    <property type="entry name" value="IDH_IMDH"/>
    <property type="match status" value="1"/>
</dbReference>
<protein>
    <recommendedName>
        <fullName evidence="9">Isocitrate dehydrogenase [NADP]</fullName>
        <ecNumber evidence="9">1.1.1.42</ecNumber>
    </recommendedName>
</protein>
<keyword evidence="6 9" id="KW-0521">NADP</keyword>
<dbReference type="NCBIfam" id="NF006156">
    <property type="entry name" value="PRK08299.1"/>
    <property type="match status" value="1"/>
</dbReference>
<keyword evidence="3 9" id="KW-0816">Tricarboxylic acid cycle</keyword>
<dbReference type="PANTHER" id="PTHR11822:SF21">
    <property type="entry name" value="ISOCITRATE DEHYDROGENASE [NADP], MITOCHONDRIAL"/>
    <property type="match status" value="1"/>
</dbReference>
<comment type="catalytic activity">
    <reaction evidence="9">
        <text>D-threo-isocitrate + NADP(+) = 2-oxoglutarate + CO2 + NADPH</text>
        <dbReference type="Rhea" id="RHEA:19629"/>
        <dbReference type="ChEBI" id="CHEBI:15562"/>
        <dbReference type="ChEBI" id="CHEBI:16526"/>
        <dbReference type="ChEBI" id="CHEBI:16810"/>
        <dbReference type="ChEBI" id="CHEBI:57783"/>
        <dbReference type="ChEBI" id="CHEBI:58349"/>
        <dbReference type="EC" id="1.1.1.42"/>
    </reaction>
</comment>
<dbReference type="SMART" id="SM01329">
    <property type="entry name" value="Iso_dh"/>
    <property type="match status" value="1"/>
</dbReference>
<evidence type="ECO:0000259" key="14">
    <source>
        <dbReference type="SMART" id="SM01329"/>
    </source>
</evidence>
<evidence type="ECO:0000256" key="3">
    <source>
        <dbReference type="ARBA" id="ARBA00022532"/>
    </source>
</evidence>
<dbReference type="EMBL" id="SLXL01000004">
    <property type="protein sequence ID" value="TCP23071.1"/>
    <property type="molecule type" value="Genomic_DNA"/>
</dbReference>
<dbReference type="GO" id="GO:0000287">
    <property type="term" value="F:magnesium ion binding"/>
    <property type="evidence" value="ECO:0007669"/>
    <property type="project" value="InterPro"/>
</dbReference>
<feature type="binding site" evidence="12">
    <location>
        <position position="250"/>
    </location>
    <ligand>
        <name>Mn(2+)</name>
        <dbReference type="ChEBI" id="CHEBI:29035"/>
    </ligand>
</feature>
<evidence type="ECO:0000256" key="11">
    <source>
        <dbReference type="PIRSR" id="PIRSR000108-2"/>
    </source>
</evidence>
<dbReference type="GO" id="GO:0004450">
    <property type="term" value="F:isocitrate dehydrogenase (NADP+) activity"/>
    <property type="evidence" value="ECO:0007669"/>
    <property type="project" value="UniProtKB-UniRule"/>
</dbReference>
<dbReference type="GO" id="GO:0051287">
    <property type="term" value="F:NAD binding"/>
    <property type="evidence" value="ECO:0007669"/>
    <property type="project" value="InterPro"/>
</dbReference>
<comment type="caution">
    <text evidence="15">The sequence shown here is derived from an EMBL/GenBank/DDBJ whole genome shotgun (WGS) entry which is preliminary data.</text>
</comment>
<feature type="binding site" evidence="12">
    <location>
        <position position="273"/>
    </location>
    <ligand>
        <name>Mn(2+)</name>
        <dbReference type="ChEBI" id="CHEBI:29035"/>
    </ligand>
</feature>
<keyword evidence="4 9" id="KW-0479">Metal-binding</keyword>
<feature type="binding site" evidence="11">
    <location>
        <position position="77"/>
    </location>
    <ligand>
        <name>D-threo-isocitrate</name>
        <dbReference type="ChEBI" id="CHEBI:15562"/>
    </ligand>
</feature>
<comment type="cofactor">
    <cofactor evidence="1">
        <name>Mn(2+)</name>
        <dbReference type="ChEBI" id="CHEBI:29035"/>
    </cofactor>
</comment>
<evidence type="ECO:0000256" key="7">
    <source>
        <dbReference type="ARBA" id="ARBA00023002"/>
    </source>
</evidence>
<feature type="binding site" evidence="11">
    <location>
        <position position="132"/>
    </location>
    <ligand>
        <name>D-threo-isocitrate</name>
        <dbReference type="ChEBI" id="CHEBI:15562"/>
    </ligand>
</feature>
<evidence type="ECO:0000256" key="5">
    <source>
        <dbReference type="ARBA" id="ARBA00022842"/>
    </source>
</evidence>
<dbReference type="SUPFAM" id="SSF53659">
    <property type="entry name" value="Isocitrate/Isopropylmalate dehydrogenase-like"/>
    <property type="match status" value="1"/>
</dbReference>
<evidence type="ECO:0000256" key="4">
    <source>
        <dbReference type="ARBA" id="ARBA00022723"/>
    </source>
</evidence>
<dbReference type="GO" id="GO:0006099">
    <property type="term" value="P:tricarboxylic acid cycle"/>
    <property type="evidence" value="ECO:0007669"/>
    <property type="project" value="UniProtKB-KW"/>
</dbReference>
<keyword evidence="8 9" id="KW-0464">Manganese</keyword>
<dbReference type="InterPro" id="IPR019818">
    <property type="entry name" value="IsoCit/isopropylmalate_DH_CS"/>
</dbReference>
<evidence type="ECO:0000256" key="13">
    <source>
        <dbReference type="PIRSR" id="PIRSR000108-4"/>
    </source>
</evidence>
<evidence type="ECO:0000313" key="16">
    <source>
        <dbReference type="Proteomes" id="UP000295733"/>
    </source>
</evidence>
<feature type="binding site" evidence="13">
    <location>
        <position position="326"/>
    </location>
    <ligand>
        <name>NADP(+)</name>
        <dbReference type="ChEBI" id="CHEBI:58349"/>
    </ligand>
</feature>
<dbReference type="InterPro" id="IPR004790">
    <property type="entry name" value="Isocitrate_DH_NADP"/>
</dbReference>
<name>A0A4R2NNI6_RHOAD</name>
<gene>
    <name evidence="15" type="ORF">EV656_10440</name>
</gene>
<feature type="site" description="Critical for catalysis" evidence="10">
    <location>
        <position position="210"/>
    </location>
</feature>